<evidence type="ECO:0000256" key="3">
    <source>
        <dbReference type="ARBA" id="ARBA00023237"/>
    </source>
</evidence>
<comment type="subcellular location">
    <subcellularLocation>
        <location evidence="1">Cell outer membrane</location>
    </subcellularLocation>
</comment>
<dbReference type="InterPro" id="IPR037066">
    <property type="entry name" value="Plug_dom_sf"/>
</dbReference>
<evidence type="ECO:0000256" key="1">
    <source>
        <dbReference type="ARBA" id="ARBA00004442"/>
    </source>
</evidence>
<dbReference type="PANTHER" id="PTHR40980:SF4">
    <property type="entry name" value="TONB-DEPENDENT RECEPTOR-LIKE BETA-BARREL DOMAIN-CONTAINING PROTEIN"/>
    <property type="match status" value="1"/>
</dbReference>
<dbReference type="RefSeq" id="WP_068402134.1">
    <property type="nucleotide sequence ID" value="NZ_CP014504.1"/>
</dbReference>
<dbReference type="SUPFAM" id="SSF49464">
    <property type="entry name" value="Carboxypeptidase regulatory domain-like"/>
    <property type="match status" value="1"/>
</dbReference>
<keyword evidence="8" id="KW-1185">Reference proteome</keyword>
<dbReference type="InterPro" id="IPR036942">
    <property type="entry name" value="Beta-barrel_TonB_sf"/>
</dbReference>
<dbReference type="Gene3D" id="2.60.40.1120">
    <property type="entry name" value="Carboxypeptidase-like, regulatory domain"/>
    <property type="match status" value="1"/>
</dbReference>
<dbReference type="AlphaFoldDB" id="A0A127VES3"/>
<evidence type="ECO:0000256" key="4">
    <source>
        <dbReference type="SAM" id="SignalP"/>
    </source>
</evidence>
<feature type="domain" description="TonB-dependent receptor plug" evidence="5">
    <location>
        <begin position="136"/>
        <end position="227"/>
    </location>
</feature>
<evidence type="ECO:0000313" key="7">
    <source>
        <dbReference type="EMBL" id="AMP99721.1"/>
    </source>
</evidence>
<dbReference type="Pfam" id="PF13620">
    <property type="entry name" value="CarboxypepD_reg"/>
    <property type="match status" value="1"/>
</dbReference>
<evidence type="ECO:0000313" key="8">
    <source>
        <dbReference type="Proteomes" id="UP000071561"/>
    </source>
</evidence>
<feature type="domain" description="Outer membrane protein beta-barrel" evidence="6">
    <location>
        <begin position="386"/>
        <end position="791"/>
    </location>
</feature>
<dbReference type="KEGG" id="pcm:AY601_2843"/>
<sequence length="818" mass="91722" precursor="true">MKFLQILLLALVCLFFLPNTLNAQTGSGKISGRVIDSKGNPLDGANVALSSKKDSSIAKLELTGINGKYNFEGINYGHYEIFVSYMGERQPYKTLILIDTQHIVIQLEDLVLNEKKIQLNEVNIVQKKSFVEQKIDRTVVNVDALISNAGTTALDVLEKSPGVRVDQNGSISLKGRAGVVIFIDDKPTYLSGSDLEGYLKSLPSSALDQIEIMTNPPAKYDATGNAGIINIKTKKQKISGFNIGVNLSLGQHKYTSTNNSLDFNYRNNKFNVFGNAGYMNRNGFADLTILRTYKNADGSINSNFDQLSNVRKTGYGFNSTLGADYYQSEKTTWGIVLGGLLRYPESNILNTSNFSNVNYVPDSVTIAKNRESSEFKNGSVNLNFRHQFKKKGPDLAVDLDYIAYRTNNDQSFNNKNYSSDGILKSDELLKGLLFSDIKIYSAKADYTHPLSESLKLAGGIKASYTKTDNIADYSSILKNITYVDYDKTNRFKYQENINSAYLNLNKDFRSLSIQMGLRLENTVSNGHQLGNIMKPDSSFKRSYTSLFPTLFLLYKLDSLENGQLRFNYGRRIDRPYYQDLNPFISPLDKFTYMVGNPYLLPSFSNKVELSYIYKKKITATVSYSDTKDQSSETIEIVDGIYYSRPGNISSTNVTSISLDAGFDPTKWLAFQFYSELAFVHSKSNFYTGLLETKGTNGYLQGLFSFKLPSDWNIQIDGHYQTKITSAQFVYGSKWGLNAGVSKKISPRASLKLSISDIFYTNINSGEINNLNLTNASYRNLGDSRRGLLTLSFRFGKVNSNQSRYEIKGAENEMNRVKQ</sequence>
<dbReference type="InterPro" id="IPR008969">
    <property type="entry name" value="CarboxyPept-like_regulatory"/>
</dbReference>
<name>A0A127VES3_9SPHI</name>
<evidence type="ECO:0000256" key="2">
    <source>
        <dbReference type="ARBA" id="ARBA00023136"/>
    </source>
</evidence>
<protein>
    <submittedName>
        <fullName evidence="7">TonB-dependent receptor</fullName>
    </submittedName>
</protein>
<dbReference type="Proteomes" id="UP000071561">
    <property type="component" value="Chromosome"/>
</dbReference>
<keyword evidence="3" id="KW-0998">Cell outer membrane</keyword>
<dbReference type="PANTHER" id="PTHR40980">
    <property type="entry name" value="PLUG DOMAIN-CONTAINING PROTEIN"/>
    <property type="match status" value="1"/>
</dbReference>
<feature type="chain" id="PRO_5007280518" evidence="4">
    <location>
        <begin position="24"/>
        <end position="818"/>
    </location>
</feature>
<keyword evidence="2" id="KW-0472">Membrane</keyword>
<organism evidence="7 8">
    <name type="scientific">Pedobacter cryoconitis</name>
    <dbReference type="NCBI Taxonomy" id="188932"/>
    <lineage>
        <taxon>Bacteria</taxon>
        <taxon>Pseudomonadati</taxon>
        <taxon>Bacteroidota</taxon>
        <taxon>Sphingobacteriia</taxon>
        <taxon>Sphingobacteriales</taxon>
        <taxon>Sphingobacteriaceae</taxon>
        <taxon>Pedobacter</taxon>
    </lineage>
</organism>
<gene>
    <name evidence="7" type="ORF">AY601_2843</name>
</gene>
<dbReference type="InterPro" id="IPR041700">
    <property type="entry name" value="OMP_b-brl_3"/>
</dbReference>
<dbReference type="EMBL" id="CP014504">
    <property type="protein sequence ID" value="AMP99721.1"/>
    <property type="molecule type" value="Genomic_DNA"/>
</dbReference>
<accession>A0A127VES3</accession>
<dbReference type="OrthoDB" id="606851at2"/>
<proteinExistence type="predicted"/>
<keyword evidence="7" id="KW-0675">Receptor</keyword>
<dbReference type="Gene3D" id="2.170.130.10">
    <property type="entry name" value="TonB-dependent receptor, plug domain"/>
    <property type="match status" value="1"/>
</dbReference>
<reference evidence="7 8" key="1">
    <citation type="submission" date="2016-03" db="EMBL/GenBank/DDBJ databases">
        <title>Complete genome sequence of Pedobacter cryoconitis PAMC 27485.</title>
        <authorList>
            <person name="Lee J."/>
            <person name="Kim O.-S."/>
        </authorList>
    </citation>
    <scope>NUCLEOTIDE SEQUENCE [LARGE SCALE GENOMIC DNA]</scope>
    <source>
        <strain evidence="7 8">PAMC 27485</strain>
    </source>
</reference>
<evidence type="ECO:0000259" key="5">
    <source>
        <dbReference type="Pfam" id="PF07715"/>
    </source>
</evidence>
<dbReference type="SUPFAM" id="SSF56935">
    <property type="entry name" value="Porins"/>
    <property type="match status" value="1"/>
</dbReference>
<dbReference type="GO" id="GO:0009279">
    <property type="term" value="C:cell outer membrane"/>
    <property type="evidence" value="ECO:0007669"/>
    <property type="project" value="UniProtKB-SubCell"/>
</dbReference>
<keyword evidence="4" id="KW-0732">Signal</keyword>
<dbReference type="PATRIC" id="fig|188932.3.peg.2964"/>
<dbReference type="Pfam" id="PF14905">
    <property type="entry name" value="OMP_b-brl_3"/>
    <property type="match status" value="1"/>
</dbReference>
<evidence type="ECO:0000259" key="6">
    <source>
        <dbReference type="Pfam" id="PF14905"/>
    </source>
</evidence>
<feature type="signal peptide" evidence="4">
    <location>
        <begin position="1"/>
        <end position="23"/>
    </location>
</feature>
<dbReference type="Gene3D" id="2.40.170.20">
    <property type="entry name" value="TonB-dependent receptor, beta-barrel domain"/>
    <property type="match status" value="1"/>
</dbReference>
<dbReference type="InterPro" id="IPR012910">
    <property type="entry name" value="Plug_dom"/>
</dbReference>
<dbReference type="Pfam" id="PF07715">
    <property type="entry name" value="Plug"/>
    <property type="match status" value="1"/>
</dbReference>